<dbReference type="GO" id="GO:0005652">
    <property type="term" value="C:nuclear lamina"/>
    <property type="evidence" value="ECO:0007669"/>
    <property type="project" value="TreeGrafter"/>
</dbReference>
<dbReference type="InterPro" id="IPR036415">
    <property type="entry name" value="Lamin_tail_dom_sf"/>
</dbReference>
<dbReference type="Gene3D" id="2.60.40.1260">
    <property type="entry name" value="Lamin Tail domain"/>
    <property type="match status" value="1"/>
</dbReference>
<comment type="caution">
    <text evidence="3">The sequence shown here is derived from an EMBL/GenBank/DDBJ whole genome shotgun (WGS) entry which is preliminary data.</text>
</comment>
<dbReference type="GO" id="GO:0051664">
    <property type="term" value="P:nuclear pore localization"/>
    <property type="evidence" value="ECO:0007669"/>
    <property type="project" value="TreeGrafter"/>
</dbReference>
<keyword evidence="4" id="KW-1185">Reference proteome</keyword>
<name>A0AA36MHZ5_CYLNA</name>
<dbReference type="PANTHER" id="PTHR45721">
    <property type="entry name" value="LAMIN DM0-RELATED"/>
    <property type="match status" value="1"/>
</dbReference>
<dbReference type="PROSITE" id="PS51841">
    <property type="entry name" value="LTD"/>
    <property type="match status" value="1"/>
</dbReference>
<accession>A0AA36MHZ5</accession>
<dbReference type="Proteomes" id="UP001176961">
    <property type="component" value="Unassembled WGS sequence"/>
</dbReference>
<evidence type="ECO:0000313" key="3">
    <source>
        <dbReference type="EMBL" id="CAJ0610188.1"/>
    </source>
</evidence>
<dbReference type="GO" id="GO:0005200">
    <property type="term" value="F:structural constituent of cytoskeleton"/>
    <property type="evidence" value="ECO:0007669"/>
    <property type="project" value="TreeGrafter"/>
</dbReference>
<dbReference type="PANTHER" id="PTHR45721:SF12">
    <property type="entry name" value="INTERMEDIATE FILAMENT PROTEIN IFA-1"/>
    <property type="match status" value="1"/>
</dbReference>
<dbReference type="InterPro" id="IPR001322">
    <property type="entry name" value="Lamin_tail_dom"/>
</dbReference>
<dbReference type="Pfam" id="PF00932">
    <property type="entry name" value="LTD"/>
    <property type="match status" value="1"/>
</dbReference>
<proteinExistence type="predicted"/>
<dbReference type="SUPFAM" id="SSF74853">
    <property type="entry name" value="Lamin A/C globular tail domain"/>
    <property type="match status" value="1"/>
</dbReference>
<dbReference type="AlphaFoldDB" id="A0AA36MHZ5"/>
<dbReference type="GO" id="GO:0031507">
    <property type="term" value="P:heterochromatin formation"/>
    <property type="evidence" value="ECO:0007669"/>
    <property type="project" value="TreeGrafter"/>
</dbReference>
<gene>
    <name evidence="3" type="ORF">CYNAS_LOCUS22171</name>
</gene>
<evidence type="ECO:0000259" key="2">
    <source>
        <dbReference type="PROSITE" id="PS51841"/>
    </source>
</evidence>
<keyword evidence="1" id="KW-0175">Coiled coil</keyword>
<evidence type="ECO:0000313" key="4">
    <source>
        <dbReference type="Proteomes" id="UP001176961"/>
    </source>
</evidence>
<dbReference type="EMBL" id="CATQJL010000326">
    <property type="protein sequence ID" value="CAJ0610188.1"/>
    <property type="molecule type" value="Genomic_DNA"/>
</dbReference>
<evidence type="ECO:0000256" key="1">
    <source>
        <dbReference type="ARBA" id="ARBA00023054"/>
    </source>
</evidence>
<protein>
    <recommendedName>
        <fullName evidence="2">LTD domain-containing protein</fullName>
    </recommendedName>
</protein>
<sequence length="249" mass="26621">MSYNVLAAGTPRDKRYSVTTLRAEILRYKELLDGVGPSENRGLGLGGDGGGSGGIEGASSIVGGVYEPYRTRGDIGGTVETRDYRYTSSTTTSRNGGIGGGVTVTSTADYTLRDERGSRTGVDYAMQRSAQGNVTIGRVARDGSYVTVENTSPDIDQHIGEWTLRSTSSSLKQVSYTFPRGFILAPRSTVQVFARGKGIHDPPCSLVCEVESTFATGEDLAIYLYDNNNEERACLTQRGFFATGGDSAF</sequence>
<dbReference type="GO" id="GO:0090435">
    <property type="term" value="P:protein localization to nuclear envelope"/>
    <property type="evidence" value="ECO:0007669"/>
    <property type="project" value="TreeGrafter"/>
</dbReference>
<dbReference type="GO" id="GO:0006998">
    <property type="term" value="P:nuclear envelope organization"/>
    <property type="evidence" value="ECO:0007669"/>
    <property type="project" value="TreeGrafter"/>
</dbReference>
<feature type="domain" description="LTD" evidence="2">
    <location>
        <begin position="122"/>
        <end position="239"/>
    </location>
</feature>
<reference evidence="3" key="1">
    <citation type="submission" date="2023-07" db="EMBL/GenBank/DDBJ databases">
        <authorList>
            <consortium name="CYATHOMIX"/>
        </authorList>
    </citation>
    <scope>NUCLEOTIDE SEQUENCE</scope>
    <source>
        <strain evidence="3">N/A</strain>
    </source>
</reference>
<dbReference type="GO" id="GO:0007097">
    <property type="term" value="P:nuclear migration"/>
    <property type="evidence" value="ECO:0007669"/>
    <property type="project" value="TreeGrafter"/>
</dbReference>
<organism evidence="3 4">
    <name type="scientific">Cylicocyclus nassatus</name>
    <name type="common">Nematode worm</name>
    <dbReference type="NCBI Taxonomy" id="53992"/>
    <lineage>
        <taxon>Eukaryota</taxon>
        <taxon>Metazoa</taxon>
        <taxon>Ecdysozoa</taxon>
        <taxon>Nematoda</taxon>
        <taxon>Chromadorea</taxon>
        <taxon>Rhabditida</taxon>
        <taxon>Rhabditina</taxon>
        <taxon>Rhabditomorpha</taxon>
        <taxon>Strongyloidea</taxon>
        <taxon>Strongylidae</taxon>
        <taxon>Cylicocyclus</taxon>
    </lineage>
</organism>